<organism evidence="3 4">
    <name type="scientific">Spirosoma profusum</name>
    <dbReference type="NCBI Taxonomy" id="2771354"/>
    <lineage>
        <taxon>Bacteria</taxon>
        <taxon>Pseudomonadati</taxon>
        <taxon>Bacteroidota</taxon>
        <taxon>Cytophagia</taxon>
        <taxon>Cytophagales</taxon>
        <taxon>Cytophagaceae</taxon>
        <taxon>Spirosoma</taxon>
    </lineage>
</organism>
<feature type="transmembrane region" description="Helical" evidence="2">
    <location>
        <begin position="289"/>
        <end position="309"/>
    </location>
</feature>
<feature type="region of interest" description="Disordered" evidence="1">
    <location>
        <begin position="121"/>
        <end position="203"/>
    </location>
</feature>
<protein>
    <recommendedName>
        <fullName evidence="5">DUF5683 domain-containing protein</fullName>
    </recommendedName>
</protein>
<feature type="transmembrane region" description="Helical" evidence="2">
    <location>
        <begin position="208"/>
        <end position="228"/>
    </location>
</feature>
<gene>
    <name evidence="3" type="ORF">IC229_27835</name>
</gene>
<keyword evidence="4" id="KW-1185">Reference proteome</keyword>
<dbReference type="EMBL" id="JACWZY010000032">
    <property type="protein sequence ID" value="MBD2704483.1"/>
    <property type="molecule type" value="Genomic_DNA"/>
</dbReference>
<sequence>MPALRFLFTFLLGILLVGSVQAQERVRNIRMRALDAGQLEVIYDLTVARPGDSIYLEVRSRLRGTLRILPEYVRGDIGTRVTVGADRRIVWNAVANGYPLNEEIRAFVQVKTNVFPAVTQTPSVPPAVTTPRSETVAPKPIPIEPKVDVATAETPKTEEPKSDRKRRREKPVAVVADTTKPKSADIEPPVAQQPTTPDDTARRPKMRYVGPLWGVVSAVAPGIGNIFVQLPKPRVGLRPLLTVACYGLVAYGLSERQKSQDVYKVYQEQKNLSAGEPYYQTANDHYHKYFLATRGAMIMAAADVILTVLRGVRNSHIQKEAARYQGFTVQPGVQAGQPTAVVRYSF</sequence>
<comment type="caution">
    <text evidence="3">The sequence shown here is derived from an EMBL/GenBank/DDBJ whole genome shotgun (WGS) entry which is preliminary data.</text>
</comment>
<proteinExistence type="predicted"/>
<name>A0A926Y0S2_9BACT</name>
<evidence type="ECO:0000313" key="3">
    <source>
        <dbReference type="EMBL" id="MBD2704483.1"/>
    </source>
</evidence>
<evidence type="ECO:0008006" key="5">
    <source>
        <dbReference type="Google" id="ProtNLM"/>
    </source>
</evidence>
<reference evidence="3" key="1">
    <citation type="submission" date="2020-09" db="EMBL/GenBank/DDBJ databases">
        <authorList>
            <person name="Kim M.K."/>
        </authorList>
    </citation>
    <scope>NUCLEOTIDE SEQUENCE</scope>
    <source>
        <strain evidence="3">BT702</strain>
    </source>
</reference>
<evidence type="ECO:0000256" key="2">
    <source>
        <dbReference type="SAM" id="Phobius"/>
    </source>
</evidence>
<keyword evidence="2" id="KW-0472">Membrane</keyword>
<keyword evidence="2" id="KW-0812">Transmembrane</keyword>
<keyword evidence="2" id="KW-1133">Transmembrane helix</keyword>
<evidence type="ECO:0000313" key="4">
    <source>
        <dbReference type="Proteomes" id="UP000598820"/>
    </source>
</evidence>
<dbReference type="AlphaFoldDB" id="A0A926Y0S2"/>
<accession>A0A926Y0S2</accession>
<evidence type="ECO:0000256" key="1">
    <source>
        <dbReference type="SAM" id="MobiDB-lite"/>
    </source>
</evidence>
<dbReference type="Proteomes" id="UP000598820">
    <property type="component" value="Unassembled WGS sequence"/>
</dbReference>
<dbReference type="RefSeq" id="WP_190891090.1">
    <property type="nucleotide sequence ID" value="NZ_JACWZY010000032.1"/>
</dbReference>